<evidence type="ECO:0000259" key="1">
    <source>
        <dbReference type="Pfam" id="PF00551"/>
    </source>
</evidence>
<dbReference type="GO" id="GO:0005829">
    <property type="term" value="C:cytosol"/>
    <property type="evidence" value="ECO:0007669"/>
    <property type="project" value="TreeGrafter"/>
</dbReference>
<protein>
    <recommendedName>
        <fullName evidence="1">Formyl transferase N-terminal domain-containing protein</fullName>
    </recommendedName>
</protein>
<dbReference type="AlphaFoldDB" id="A0A6J4UQN0"/>
<dbReference type="InterPro" id="IPR002376">
    <property type="entry name" value="Formyl_transf_N"/>
</dbReference>
<gene>
    <name evidence="2" type="ORF">AVDCRST_MAG19-1047</name>
</gene>
<sequence length="284" mass="29490">MVMHVVFLGMECAASEPPLAALFRAGIGVRAVVLPGGSGEPATALEAGVAGLAGAARVPVLRVAGMGPGTVERIAAHRPDAVVVACFPWRLPRALLGVPRLGCLNVHPSLLPTGRGPEPVFWTLRRGERRTGATVHRMDAGFDTGPIVARAEVGVPPGVRAPALERRLMALGGRLLAASLPRLAAGEIAATPQGEAGASRAPLPTADDWLVPTSLPGAWAYAFARGVAPLGGPLALWVGATGERYALRDALDHGPESMAEPVVEEGDGVLRVRFRPGWVRFRLG</sequence>
<reference evidence="2" key="1">
    <citation type="submission" date="2020-02" db="EMBL/GenBank/DDBJ databases">
        <authorList>
            <person name="Meier V. D."/>
        </authorList>
    </citation>
    <scope>NUCLEOTIDE SEQUENCE</scope>
    <source>
        <strain evidence="2">AVDCRST_MAG19</strain>
    </source>
</reference>
<proteinExistence type="predicted"/>
<organism evidence="2">
    <name type="scientific">uncultured Thermomicrobiales bacterium</name>
    <dbReference type="NCBI Taxonomy" id="1645740"/>
    <lineage>
        <taxon>Bacteria</taxon>
        <taxon>Pseudomonadati</taxon>
        <taxon>Thermomicrobiota</taxon>
        <taxon>Thermomicrobia</taxon>
        <taxon>Thermomicrobiales</taxon>
        <taxon>environmental samples</taxon>
    </lineage>
</organism>
<dbReference type="SUPFAM" id="SSF53328">
    <property type="entry name" value="Formyltransferase"/>
    <property type="match status" value="1"/>
</dbReference>
<feature type="domain" description="Formyl transferase N-terminal" evidence="1">
    <location>
        <begin position="71"/>
        <end position="176"/>
    </location>
</feature>
<dbReference type="PANTHER" id="PTHR11138:SF5">
    <property type="entry name" value="METHIONYL-TRNA FORMYLTRANSFERASE, MITOCHONDRIAL"/>
    <property type="match status" value="1"/>
</dbReference>
<dbReference type="PANTHER" id="PTHR11138">
    <property type="entry name" value="METHIONYL-TRNA FORMYLTRANSFERASE"/>
    <property type="match status" value="1"/>
</dbReference>
<dbReference type="GO" id="GO:0004479">
    <property type="term" value="F:methionyl-tRNA formyltransferase activity"/>
    <property type="evidence" value="ECO:0007669"/>
    <property type="project" value="TreeGrafter"/>
</dbReference>
<accession>A0A6J4UQN0</accession>
<dbReference type="EMBL" id="CADCWL010000042">
    <property type="protein sequence ID" value="CAA9553821.1"/>
    <property type="molecule type" value="Genomic_DNA"/>
</dbReference>
<dbReference type="InterPro" id="IPR036477">
    <property type="entry name" value="Formyl_transf_N_sf"/>
</dbReference>
<dbReference type="Pfam" id="PF00551">
    <property type="entry name" value="Formyl_trans_N"/>
    <property type="match status" value="1"/>
</dbReference>
<name>A0A6J4UQN0_9BACT</name>
<dbReference type="Gene3D" id="3.40.50.12230">
    <property type="match status" value="1"/>
</dbReference>
<evidence type="ECO:0000313" key="2">
    <source>
        <dbReference type="EMBL" id="CAA9553821.1"/>
    </source>
</evidence>